<name>A0A3B6EG35_WHEAT</name>
<proteinExistence type="predicted"/>
<feature type="region of interest" description="Disordered" evidence="1">
    <location>
        <begin position="74"/>
        <end position="135"/>
    </location>
</feature>
<accession>A0A3B6EG35</accession>
<dbReference type="AlphaFoldDB" id="A0A3B6EG35"/>
<evidence type="ECO:0000256" key="1">
    <source>
        <dbReference type="SAM" id="MobiDB-lite"/>
    </source>
</evidence>
<dbReference type="Proteomes" id="UP000019116">
    <property type="component" value="Chromosome 3A"/>
</dbReference>
<dbReference type="OMA" id="EWIAIRD"/>
<dbReference type="Gramene" id="TraesWEE_scaffold_082216_01G000100.1">
    <property type="protein sequence ID" value="TraesWEE_scaffold_082216_01G000100.1"/>
    <property type="gene ID" value="TraesWEE_scaffold_082216_01G000100"/>
</dbReference>
<keyword evidence="3" id="KW-1185">Reference proteome</keyword>
<protein>
    <submittedName>
        <fullName evidence="2">Uncharacterized protein</fullName>
    </submittedName>
</protein>
<dbReference type="Gramene" id="TraesROB_scaffold_095358_01G000100.1">
    <property type="protein sequence ID" value="TraesROB_scaffold_095358_01G000100.1"/>
    <property type="gene ID" value="TraesROB_scaffold_095358_01G000100"/>
</dbReference>
<dbReference type="Gramene" id="TraesCAD_scaffold_094845_01G000100.1">
    <property type="protein sequence ID" value="TraesCAD_scaffold_094845_01G000100.1"/>
    <property type="gene ID" value="TraesCAD_scaffold_094845_01G000100"/>
</dbReference>
<dbReference type="Gramene" id="TraesCS3A03G0263900.1">
    <property type="protein sequence ID" value="TraesCS3A03G0263900.1.CDS1"/>
    <property type="gene ID" value="TraesCS3A03G0263900"/>
</dbReference>
<organism evidence="2">
    <name type="scientific">Triticum aestivum</name>
    <name type="common">Wheat</name>
    <dbReference type="NCBI Taxonomy" id="4565"/>
    <lineage>
        <taxon>Eukaryota</taxon>
        <taxon>Viridiplantae</taxon>
        <taxon>Streptophyta</taxon>
        <taxon>Embryophyta</taxon>
        <taxon>Tracheophyta</taxon>
        <taxon>Spermatophyta</taxon>
        <taxon>Magnoliopsida</taxon>
        <taxon>Liliopsida</taxon>
        <taxon>Poales</taxon>
        <taxon>Poaceae</taxon>
        <taxon>BOP clade</taxon>
        <taxon>Pooideae</taxon>
        <taxon>Triticodae</taxon>
        <taxon>Triticeae</taxon>
        <taxon>Triticinae</taxon>
        <taxon>Triticum</taxon>
    </lineage>
</organism>
<evidence type="ECO:0000313" key="2">
    <source>
        <dbReference type="EnsemblPlants" id="TraesCS3A02G120300.1.cds1"/>
    </source>
</evidence>
<reference evidence="2" key="2">
    <citation type="submission" date="2018-10" db="UniProtKB">
        <authorList>
            <consortium name="EnsemblPlants"/>
        </authorList>
    </citation>
    <scope>IDENTIFICATION</scope>
</reference>
<dbReference type="Gramene" id="TraesCLE_scaffold_077085_01G000100.1">
    <property type="protein sequence ID" value="TraesCLE_scaffold_077085_01G000100.1"/>
    <property type="gene ID" value="TraesCLE_scaffold_077085_01G000100"/>
</dbReference>
<dbReference type="Gramene" id="TraesCS3A02G120300.1">
    <property type="protein sequence ID" value="TraesCS3A02G120300.1.cds1"/>
    <property type="gene ID" value="TraesCS3A02G120300"/>
</dbReference>
<sequence length="135" mass="14315">MGSNSHQIQADMKAEVGNRSSNGAGLHLQGPATAALLPDLGRVGCGAVARTGWWEPPTSEMEMEAPGAEVAMHDCHCPQSDGDESRAQRPCRARADPWALQRQTRRGGAEKIGGSASLRDLAPVMGTKRMGGLRR</sequence>
<dbReference type="EnsemblPlants" id="TraesCS3A02G120300.1">
    <property type="protein sequence ID" value="TraesCS3A02G120300.1.cds1"/>
    <property type="gene ID" value="TraesCS3A02G120300"/>
</dbReference>
<evidence type="ECO:0000313" key="3">
    <source>
        <dbReference type="Proteomes" id="UP000019116"/>
    </source>
</evidence>
<reference evidence="2" key="1">
    <citation type="submission" date="2018-08" db="EMBL/GenBank/DDBJ databases">
        <authorList>
            <person name="Rossello M."/>
        </authorList>
    </citation>
    <scope>NUCLEOTIDE SEQUENCE [LARGE SCALE GENOMIC DNA]</scope>
    <source>
        <strain evidence="2">cv. Chinese Spring</strain>
    </source>
</reference>